<evidence type="ECO:0000313" key="2">
    <source>
        <dbReference type="Proteomes" id="UP001279734"/>
    </source>
</evidence>
<accession>A0AAD3SMJ3</accession>
<proteinExistence type="predicted"/>
<dbReference type="Proteomes" id="UP001279734">
    <property type="component" value="Unassembled WGS sequence"/>
</dbReference>
<comment type="caution">
    <text evidence="1">The sequence shown here is derived from an EMBL/GenBank/DDBJ whole genome shotgun (WGS) entry which is preliminary data.</text>
</comment>
<sequence>MLNGLLMGLDSDFFLAGSLLLVFAVTICGCCWSCWCSTATSSVGFGRGVCGIVAAGFAEVASPACSCTMHVWRFDPSALLVAI</sequence>
<organism evidence="1 2">
    <name type="scientific">Nepenthes gracilis</name>
    <name type="common">Slender pitcher plant</name>
    <dbReference type="NCBI Taxonomy" id="150966"/>
    <lineage>
        <taxon>Eukaryota</taxon>
        <taxon>Viridiplantae</taxon>
        <taxon>Streptophyta</taxon>
        <taxon>Embryophyta</taxon>
        <taxon>Tracheophyta</taxon>
        <taxon>Spermatophyta</taxon>
        <taxon>Magnoliopsida</taxon>
        <taxon>eudicotyledons</taxon>
        <taxon>Gunneridae</taxon>
        <taxon>Pentapetalae</taxon>
        <taxon>Caryophyllales</taxon>
        <taxon>Nepenthaceae</taxon>
        <taxon>Nepenthes</taxon>
    </lineage>
</organism>
<dbReference type="EMBL" id="BSYO01000014">
    <property type="protein sequence ID" value="GMH14508.1"/>
    <property type="molecule type" value="Genomic_DNA"/>
</dbReference>
<reference evidence="1" key="1">
    <citation type="submission" date="2023-05" db="EMBL/GenBank/DDBJ databases">
        <title>Nepenthes gracilis genome sequencing.</title>
        <authorList>
            <person name="Fukushima K."/>
        </authorList>
    </citation>
    <scope>NUCLEOTIDE SEQUENCE</scope>
    <source>
        <strain evidence="1">SING2019-196</strain>
    </source>
</reference>
<name>A0AAD3SMJ3_NEPGR</name>
<evidence type="ECO:0000313" key="1">
    <source>
        <dbReference type="EMBL" id="GMH14508.1"/>
    </source>
</evidence>
<dbReference type="AlphaFoldDB" id="A0AAD3SMJ3"/>
<keyword evidence="2" id="KW-1185">Reference proteome</keyword>
<protein>
    <submittedName>
        <fullName evidence="1">Uncharacterized protein</fullName>
    </submittedName>
</protein>
<gene>
    <name evidence="1" type="ORF">Nepgr_016349</name>
</gene>